<protein>
    <submittedName>
        <fullName evidence="1">VWA domain-containing protein</fullName>
    </submittedName>
</protein>
<reference evidence="1" key="1">
    <citation type="submission" date="2021-08" db="EMBL/GenBank/DDBJ databases">
        <title>Novel anaerobic bacterium isolated from sea squirt in East Sea, Republic of Korea.</title>
        <authorList>
            <person name="Nguyen T.H."/>
            <person name="Li Z."/>
            <person name="Lee Y.-J."/>
            <person name="Ko J."/>
            <person name="Kim S.-G."/>
        </authorList>
    </citation>
    <scope>NUCLEOTIDE SEQUENCE</scope>
    <source>
        <strain evidence="1">KCTC 25031</strain>
    </source>
</reference>
<organism evidence="1 2">
    <name type="scientific">Halosquirtibacter laminarini</name>
    <dbReference type="NCBI Taxonomy" id="3374600"/>
    <lineage>
        <taxon>Bacteria</taxon>
        <taxon>Pseudomonadati</taxon>
        <taxon>Bacteroidota</taxon>
        <taxon>Bacteroidia</taxon>
        <taxon>Marinilabiliales</taxon>
        <taxon>Prolixibacteraceae</taxon>
        <taxon>Halosquirtibacter</taxon>
    </lineage>
</organism>
<evidence type="ECO:0000313" key="2">
    <source>
        <dbReference type="Proteomes" id="UP000826212"/>
    </source>
</evidence>
<dbReference type="Proteomes" id="UP000826212">
    <property type="component" value="Chromosome"/>
</dbReference>
<gene>
    <name evidence="1" type="ORF">K4L44_05610</name>
</gene>
<sequence>MNSFRFAHPEYLYLLFLIPLLVLGYWMLISYNKKRLEKFGNYHFIEALMPNRSSFRKGLIFGLTMVSASFLIFALSQPQFGSKMQKVKKEGIQIMVALDVSNSMLAEDIKPSRLERAKMAVSKLTDKLNSDQIGLVVFGGQAYTQIPITSDYASAKMFLASVNTQMVPVQGTAIGAAINLSTKSFSPEYEGSKAIIVITDGENHEDDAIGAAQNAADQGIKVFTLGMGLPQGAPVPVMKNGQRTFIKDGSGKTVISKLNEKMLNEIAQAGKGSYVRANNTNIGLNAIFTQINKLDKKELETRRYAEYDDQFPYFIGIALFFFALAMLLIERKNKWLARVNLFGNDKKQS</sequence>
<evidence type="ECO:0000313" key="1">
    <source>
        <dbReference type="EMBL" id="QZE15309.1"/>
    </source>
</evidence>
<dbReference type="EMBL" id="CP081303">
    <property type="protein sequence ID" value="QZE15309.1"/>
    <property type="molecule type" value="Genomic_DNA"/>
</dbReference>
<proteinExistence type="predicted"/>
<keyword evidence="2" id="KW-1185">Reference proteome</keyword>
<accession>A0AC61NR94</accession>
<name>A0AC61NR94_9BACT</name>